<reference evidence="3 4" key="1">
    <citation type="submission" date="2022-02" db="EMBL/GenBank/DDBJ databases">
        <title>Paenibacillus sp. MBLB1776 Whole Genome Shotgun Sequencing.</title>
        <authorList>
            <person name="Hwang C.Y."/>
            <person name="Cho E.-S."/>
            <person name="Seo M.-J."/>
        </authorList>
    </citation>
    <scope>NUCLEOTIDE SEQUENCE [LARGE SCALE GENOMIC DNA]</scope>
    <source>
        <strain evidence="3 4">MBLB1776</strain>
    </source>
</reference>
<keyword evidence="2" id="KW-1133">Transmembrane helix</keyword>
<dbReference type="RefSeq" id="WP_315602674.1">
    <property type="nucleotide sequence ID" value="NZ_CP130318.1"/>
</dbReference>
<evidence type="ECO:0000313" key="3">
    <source>
        <dbReference type="EMBL" id="WNQ08907.1"/>
    </source>
</evidence>
<gene>
    <name evidence="3" type="ORF">MJA45_14745</name>
</gene>
<evidence type="ECO:0000256" key="1">
    <source>
        <dbReference type="SAM" id="MobiDB-lite"/>
    </source>
</evidence>
<feature type="transmembrane region" description="Helical" evidence="2">
    <location>
        <begin position="6"/>
        <end position="26"/>
    </location>
</feature>
<sequence length="49" mass="5405">MTLGVQDVFLTAAVICLLATPFTYILKEKKSAPEREEGGDPRGERPRSI</sequence>
<evidence type="ECO:0000256" key="2">
    <source>
        <dbReference type="SAM" id="Phobius"/>
    </source>
</evidence>
<organism evidence="3 4">
    <name type="scientific">Paenibacillus aurantius</name>
    <dbReference type="NCBI Taxonomy" id="2918900"/>
    <lineage>
        <taxon>Bacteria</taxon>
        <taxon>Bacillati</taxon>
        <taxon>Bacillota</taxon>
        <taxon>Bacilli</taxon>
        <taxon>Bacillales</taxon>
        <taxon>Paenibacillaceae</taxon>
        <taxon>Paenibacillus</taxon>
    </lineage>
</organism>
<dbReference type="Proteomes" id="UP001305702">
    <property type="component" value="Chromosome"/>
</dbReference>
<dbReference type="AlphaFoldDB" id="A0AA96RCN9"/>
<keyword evidence="2" id="KW-0472">Membrane</keyword>
<name>A0AA96RCN9_9BACL</name>
<evidence type="ECO:0000313" key="4">
    <source>
        <dbReference type="Proteomes" id="UP001305702"/>
    </source>
</evidence>
<feature type="region of interest" description="Disordered" evidence="1">
    <location>
        <begin position="29"/>
        <end position="49"/>
    </location>
</feature>
<keyword evidence="4" id="KW-1185">Reference proteome</keyword>
<keyword evidence="2" id="KW-0812">Transmembrane</keyword>
<dbReference type="KEGG" id="paun:MJA45_14745"/>
<protein>
    <submittedName>
        <fullName evidence="3">Uncharacterized protein</fullName>
    </submittedName>
</protein>
<dbReference type="EMBL" id="CP130318">
    <property type="protein sequence ID" value="WNQ08907.1"/>
    <property type="molecule type" value="Genomic_DNA"/>
</dbReference>
<proteinExistence type="predicted"/>
<accession>A0AA96RCN9</accession>